<dbReference type="GO" id="GO:0006325">
    <property type="term" value="P:chromatin organization"/>
    <property type="evidence" value="ECO:0007669"/>
    <property type="project" value="UniProtKB-KW"/>
</dbReference>
<keyword evidence="1" id="KW-0156">Chromatin regulator</keyword>
<evidence type="ECO:0000256" key="2">
    <source>
        <dbReference type="ARBA" id="ARBA00023015"/>
    </source>
</evidence>
<dbReference type="AlphaFoldDB" id="A0A1J7J6W5"/>
<evidence type="ECO:0000256" key="5">
    <source>
        <dbReference type="SAM" id="MobiDB-lite"/>
    </source>
</evidence>
<feature type="domain" description="RFX-type winged-helix" evidence="7">
    <location>
        <begin position="645"/>
        <end position="728"/>
    </location>
</feature>
<dbReference type="SUPFAM" id="SSF48371">
    <property type="entry name" value="ARM repeat"/>
    <property type="match status" value="1"/>
</dbReference>
<dbReference type="SUPFAM" id="SSF46774">
    <property type="entry name" value="ARID-like"/>
    <property type="match status" value="1"/>
</dbReference>
<feature type="region of interest" description="Disordered" evidence="5">
    <location>
        <begin position="836"/>
        <end position="857"/>
    </location>
</feature>
<evidence type="ECO:0000256" key="4">
    <source>
        <dbReference type="ARBA" id="ARBA00023242"/>
    </source>
</evidence>
<dbReference type="Gene3D" id="1.10.150.60">
    <property type="entry name" value="ARID DNA-binding domain"/>
    <property type="match status" value="1"/>
</dbReference>
<evidence type="ECO:0008006" key="10">
    <source>
        <dbReference type="Google" id="ProtNLM"/>
    </source>
</evidence>
<dbReference type="CDD" id="cd16100">
    <property type="entry name" value="ARID"/>
    <property type="match status" value="1"/>
</dbReference>
<dbReference type="InParanoid" id="A0A1J7J6W5"/>
<dbReference type="InterPro" id="IPR052406">
    <property type="entry name" value="Chromatin_Remodeling_Comp"/>
</dbReference>
<evidence type="ECO:0000256" key="3">
    <source>
        <dbReference type="ARBA" id="ARBA00023163"/>
    </source>
</evidence>
<keyword evidence="3" id="KW-0804">Transcription</keyword>
<sequence>MAPPVPVHTIDHSPEYDDFIAKVTEFHKQRGTSFDPAPKLGLCQVDLFKLFNYIVERGGYDAVSDEKLAWRRMCEELGLMTSNPPAAAFSLKSIFYKNLAAYEIKTIHNKEPPPPEILEHTTAKGSGLLTRTLENYAPSRRETGTGFRDSDGDEGTPSKERPSEDTPGSARASRGLRQDPPQRVIFQPETSSSRAARHASGQQHSTPASHNSPHHSLPHSQGSQQHTMHSAPYQTPRGGASHSFTPQNPELQNAAVMTYDWTRPQALPVRPVRTPATDPNAFAEERRVARLQAAGRSAADLMQLRNPIRADKQFEGPNIYVRCMQSLLSRIPSEQAFALNHLVKISFERGDKFRFEQFPKLVEGLVEKGLEVGELFYKVEWTITYDPEQDDGPIGELDGNNGTSDIIERIEQLEAKPVVDGILPADFSDKLGMITEAVLTIRNMVMLQDNAAYIADYPILSDLLCIILHLPKLEMTVELKHFALDIAEQITPYLVLQSDDPLYRTLLTQLLNNSDDRGTILTALRAVGRISMNLAETNRLGDVPPEVLQKVKNWLLLNDDELMDACLDFLYQYTAVVANMETLIKASSLHDLVTHLVRLLSHGAKREQREIIVEPERRVKGPEDPLPVPEDLLHRLLAMPEPERCHTWVRCFFEEDPEGQVTQISIWQGYNSAFLEHLKKAGKQMIQAAEFIRSISQVYTNAAARIKKEVTPQGEVNKFIIDGIRPRSRPISPEGLEYFPCLWARKHRLPTDPPMAKCLTWLPGANQMWKHIVTDHLGESLDPETKTLKDKVDKYTCYWAACGKYNTPTEMNFYLFSSHIKLHAMQAFVKSGVAETAQTPGGSTSTSTKRSSRAHVTPARTITLKSEETLAVPADPRNPNGPHTAGGIPLSAALVLRNIARNVVKTEAQEELLKETGGEAGGWNERLFRAQRTRLYEIMAENKLLAPHVASLLQTLDDAAV</sequence>
<accession>A0A1J7J6W5</accession>
<protein>
    <recommendedName>
        <fullName evidence="10">ARID domain-containing protein</fullName>
    </recommendedName>
</protein>
<dbReference type="PANTHER" id="PTHR22970">
    <property type="entry name" value="AT-RICH INTERACTIVE DOMAIN-CONTAINING PROTEIN 2"/>
    <property type="match status" value="1"/>
</dbReference>
<evidence type="ECO:0000259" key="7">
    <source>
        <dbReference type="PROSITE" id="PS51526"/>
    </source>
</evidence>
<dbReference type="GO" id="GO:0016586">
    <property type="term" value="C:RSC-type complex"/>
    <property type="evidence" value="ECO:0007669"/>
    <property type="project" value="TreeGrafter"/>
</dbReference>
<dbReference type="EMBL" id="KV875102">
    <property type="protein sequence ID" value="OIW24900.1"/>
    <property type="molecule type" value="Genomic_DNA"/>
</dbReference>
<evidence type="ECO:0000256" key="1">
    <source>
        <dbReference type="ARBA" id="ARBA00022853"/>
    </source>
</evidence>
<dbReference type="SMART" id="SM00501">
    <property type="entry name" value="BRIGHT"/>
    <property type="match status" value="1"/>
</dbReference>
<feature type="compositionally biased region" description="Polar residues" evidence="5">
    <location>
        <begin position="188"/>
        <end position="206"/>
    </location>
</feature>
<dbReference type="PANTHER" id="PTHR22970:SF14">
    <property type="entry name" value="AT-RICH INTERACTIVE DOMAIN-CONTAINING PROTEIN 2"/>
    <property type="match status" value="1"/>
</dbReference>
<keyword evidence="4" id="KW-0539">Nucleus</keyword>
<dbReference type="InterPro" id="IPR016024">
    <property type="entry name" value="ARM-type_fold"/>
</dbReference>
<dbReference type="InterPro" id="IPR003150">
    <property type="entry name" value="DNA-bd_RFX"/>
</dbReference>
<dbReference type="SMART" id="SM01014">
    <property type="entry name" value="ARID"/>
    <property type="match status" value="1"/>
</dbReference>
<proteinExistence type="predicted"/>
<dbReference type="STRING" id="1408157.A0A1J7J6W5"/>
<gene>
    <name evidence="8" type="ORF">CONLIGDRAFT_636045</name>
</gene>
<feature type="domain" description="ARID" evidence="6">
    <location>
        <begin position="13"/>
        <end position="107"/>
    </location>
</feature>
<evidence type="ECO:0000259" key="6">
    <source>
        <dbReference type="PROSITE" id="PS51011"/>
    </source>
</evidence>
<dbReference type="FunFam" id="1.10.150.60:FF:000021">
    <property type="entry name" value="Chromatin structure-remodeling complex subunit rsc9"/>
    <property type="match status" value="1"/>
</dbReference>
<dbReference type="PROSITE" id="PS51526">
    <property type="entry name" value="RFX_DBD"/>
    <property type="match status" value="1"/>
</dbReference>
<evidence type="ECO:0000313" key="9">
    <source>
        <dbReference type="Proteomes" id="UP000182658"/>
    </source>
</evidence>
<dbReference type="Pfam" id="PF01388">
    <property type="entry name" value="ARID"/>
    <property type="match status" value="1"/>
</dbReference>
<dbReference type="GO" id="GO:0003677">
    <property type="term" value="F:DNA binding"/>
    <property type="evidence" value="ECO:0007669"/>
    <property type="project" value="InterPro"/>
</dbReference>
<name>A0A1J7J6W5_9PEZI</name>
<dbReference type="InterPro" id="IPR001606">
    <property type="entry name" value="ARID_dom"/>
</dbReference>
<reference evidence="8 9" key="1">
    <citation type="submission" date="2016-10" db="EMBL/GenBank/DDBJ databases">
        <title>Draft genome sequence of Coniochaeta ligniaria NRRL30616, a lignocellulolytic fungus for bioabatement of inhibitors in plant biomass hydrolysates.</title>
        <authorList>
            <consortium name="DOE Joint Genome Institute"/>
            <person name="Jimenez D.J."/>
            <person name="Hector R.E."/>
            <person name="Riley R."/>
            <person name="Sun H."/>
            <person name="Grigoriev I.V."/>
            <person name="Van Elsas J.D."/>
            <person name="Nichols N.N."/>
        </authorList>
    </citation>
    <scope>NUCLEOTIDE SEQUENCE [LARGE SCALE GENOMIC DNA]</scope>
    <source>
        <strain evidence="8 9">NRRL 30616</strain>
    </source>
</reference>
<dbReference type="GO" id="GO:0006355">
    <property type="term" value="P:regulation of DNA-templated transcription"/>
    <property type="evidence" value="ECO:0007669"/>
    <property type="project" value="InterPro"/>
</dbReference>
<feature type="compositionally biased region" description="Low complexity" evidence="5">
    <location>
        <begin position="836"/>
        <end position="849"/>
    </location>
</feature>
<dbReference type="OrthoDB" id="338531at2759"/>
<feature type="region of interest" description="Disordered" evidence="5">
    <location>
        <begin position="109"/>
        <end position="247"/>
    </location>
</feature>
<dbReference type="InterPro" id="IPR036431">
    <property type="entry name" value="ARID_dom_sf"/>
</dbReference>
<dbReference type="PROSITE" id="PS51011">
    <property type="entry name" value="ARID"/>
    <property type="match status" value="1"/>
</dbReference>
<dbReference type="Proteomes" id="UP000182658">
    <property type="component" value="Unassembled WGS sequence"/>
</dbReference>
<organism evidence="8 9">
    <name type="scientific">Coniochaeta ligniaria NRRL 30616</name>
    <dbReference type="NCBI Taxonomy" id="1408157"/>
    <lineage>
        <taxon>Eukaryota</taxon>
        <taxon>Fungi</taxon>
        <taxon>Dikarya</taxon>
        <taxon>Ascomycota</taxon>
        <taxon>Pezizomycotina</taxon>
        <taxon>Sordariomycetes</taxon>
        <taxon>Sordariomycetidae</taxon>
        <taxon>Coniochaetales</taxon>
        <taxon>Coniochaetaceae</taxon>
        <taxon>Coniochaeta</taxon>
    </lineage>
</organism>
<evidence type="ECO:0000313" key="8">
    <source>
        <dbReference type="EMBL" id="OIW24900.1"/>
    </source>
</evidence>
<keyword evidence="2" id="KW-0805">Transcription regulation</keyword>
<feature type="compositionally biased region" description="Basic and acidic residues" evidence="5">
    <location>
        <begin position="109"/>
        <end position="122"/>
    </location>
</feature>
<keyword evidence="9" id="KW-1185">Reference proteome</keyword>